<evidence type="ECO:0000256" key="2">
    <source>
        <dbReference type="ARBA" id="ARBA00023004"/>
    </source>
</evidence>
<dbReference type="InterPro" id="IPR017900">
    <property type="entry name" value="4Fe4S_Fe_S_CS"/>
</dbReference>
<sequence>MDYLGKEIPKLGFGLMRLPMLGEEVDVEQTKQMVDKFLEAGFTYFDTAYGYIGGKSEEAIKTALVDRYPREKFQLATKLPAWAGPTTAEEAKAMLQTSLQRTGAGYFDFYLLHNCGDDRTAAFDRFGIWDYALEMKEKGLLKHVGFSFHDKADVLEEILQKHPEMEFVQLQINYADWEDDSVQSRKCYEVARKYGKPVIIMEPVKGGLLADPPQSVAKVLRDAAPDKNLPSWALRFAASLEGVITVLSGMSTLEQMEENLETMKHFAPLDPQELEVIGKAREALAAVPSIPCTSCQYCMKGCSQGIPIPSVFSAMNTNLTYGNLERAKGNYGFAVRGKGKASDCVQCGQCESVCPQHISIIEELQKAAAALE</sequence>
<dbReference type="InterPro" id="IPR053135">
    <property type="entry name" value="AKR2_Oxidoreductase"/>
</dbReference>
<evidence type="ECO:0000313" key="6">
    <source>
        <dbReference type="Proteomes" id="UP000826793"/>
    </source>
</evidence>
<keyword evidence="1" id="KW-0479">Metal-binding</keyword>
<dbReference type="GO" id="GO:0046872">
    <property type="term" value="F:metal ion binding"/>
    <property type="evidence" value="ECO:0007669"/>
    <property type="project" value="UniProtKB-KW"/>
</dbReference>
<dbReference type="SUPFAM" id="SSF51430">
    <property type="entry name" value="NAD(P)-linked oxidoreductase"/>
    <property type="match status" value="1"/>
</dbReference>
<dbReference type="Gene3D" id="1.10.1060.10">
    <property type="entry name" value="Alpha-helical ferredoxin"/>
    <property type="match status" value="1"/>
</dbReference>
<evidence type="ECO:0000256" key="1">
    <source>
        <dbReference type="ARBA" id="ARBA00022723"/>
    </source>
</evidence>
<dbReference type="PANTHER" id="PTHR43312">
    <property type="entry name" value="D-THREO-ALDOSE 1-DEHYDROGENASE"/>
    <property type="match status" value="1"/>
</dbReference>
<dbReference type="InterPro" id="IPR017896">
    <property type="entry name" value="4Fe4S_Fe-S-bd"/>
</dbReference>
<dbReference type="Proteomes" id="UP000826793">
    <property type="component" value="Unassembled WGS sequence"/>
</dbReference>
<reference evidence="5" key="1">
    <citation type="journal article" date="2021" name="PeerJ">
        <title>Extensive microbial diversity within the chicken gut microbiome revealed by metagenomics and culture.</title>
        <authorList>
            <person name="Gilroy R."/>
            <person name="Ravi A."/>
            <person name="Getino M."/>
            <person name="Pursley I."/>
            <person name="Horton D.L."/>
            <person name="Alikhan N.F."/>
            <person name="Baker D."/>
            <person name="Gharbi K."/>
            <person name="Hall N."/>
            <person name="Watson M."/>
            <person name="Adriaenssens E.M."/>
            <person name="Foster-Nyarko E."/>
            <person name="Jarju S."/>
            <person name="Secka A."/>
            <person name="Antonio M."/>
            <person name="Oren A."/>
            <person name="Chaudhuri R.R."/>
            <person name="La Ragione R."/>
            <person name="Hildebrand F."/>
            <person name="Pallen M.J."/>
        </authorList>
    </citation>
    <scope>NUCLEOTIDE SEQUENCE</scope>
    <source>
        <strain evidence="5">CHK185-1770</strain>
    </source>
</reference>
<gene>
    <name evidence="5" type="ORF">H9710_00530</name>
</gene>
<dbReference type="GO" id="GO:0051536">
    <property type="term" value="F:iron-sulfur cluster binding"/>
    <property type="evidence" value="ECO:0007669"/>
    <property type="project" value="UniProtKB-KW"/>
</dbReference>
<name>A0A9D2SDV6_9FIRM</name>
<evidence type="ECO:0000259" key="4">
    <source>
        <dbReference type="PROSITE" id="PS51379"/>
    </source>
</evidence>
<dbReference type="PROSITE" id="PS51379">
    <property type="entry name" value="4FE4S_FER_2"/>
    <property type="match status" value="1"/>
</dbReference>
<dbReference type="InterPro" id="IPR009051">
    <property type="entry name" value="Helical_ferredxn"/>
</dbReference>
<keyword evidence="3" id="KW-0411">Iron-sulfur</keyword>
<feature type="domain" description="4Fe-4S ferredoxin-type" evidence="4">
    <location>
        <begin position="335"/>
        <end position="363"/>
    </location>
</feature>
<dbReference type="CDD" id="cd19096">
    <property type="entry name" value="AKR_Fe-S_oxidoreductase"/>
    <property type="match status" value="1"/>
</dbReference>
<reference evidence="5" key="2">
    <citation type="submission" date="2021-04" db="EMBL/GenBank/DDBJ databases">
        <authorList>
            <person name="Gilroy R."/>
        </authorList>
    </citation>
    <scope>NUCLEOTIDE SEQUENCE</scope>
    <source>
        <strain evidence="5">CHK185-1770</strain>
    </source>
</reference>
<evidence type="ECO:0000256" key="3">
    <source>
        <dbReference type="ARBA" id="ARBA00023014"/>
    </source>
</evidence>
<dbReference type="InterPro" id="IPR023210">
    <property type="entry name" value="NADP_OxRdtase_dom"/>
</dbReference>
<evidence type="ECO:0000313" key="5">
    <source>
        <dbReference type="EMBL" id="HJB97050.1"/>
    </source>
</evidence>
<dbReference type="Gene3D" id="3.20.20.100">
    <property type="entry name" value="NADP-dependent oxidoreductase domain"/>
    <property type="match status" value="1"/>
</dbReference>
<accession>A0A9D2SDV6</accession>
<keyword evidence="2" id="KW-0408">Iron</keyword>
<dbReference type="InterPro" id="IPR036812">
    <property type="entry name" value="NAD(P)_OxRdtase_dom_sf"/>
</dbReference>
<dbReference type="Pfam" id="PF00248">
    <property type="entry name" value="Aldo_ket_red"/>
    <property type="match status" value="1"/>
</dbReference>
<dbReference type="PROSITE" id="PS00198">
    <property type="entry name" value="4FE4S_FER_1"/>
    <property type="match status" value="1"/>
</dbReference>
<dbReference type="SUPFAM" id="SSF46548">
    <property type="entry name" value="alpha-helical ferredoxin"/>
    <property type="match status" value="1"/>
</dbReference>
<dbReference type="PANTHER" id="PTHR43312:SF2">
    <property type="entry name" value="OXIDOREDUCTASE"/>
    <property type="match status" value="1"/>
</dbReference>
<proteinExistence type="predicted"/>
<comment type="caution">
    <text evidence="5">The sequence shown here is derived from an EMBL/GenBank/DDBJ whole genome shotgun (WGS) entry which is preliminary data.</text>
</comment>
<protein>
    <submittedName>
        <fullName evidence="5">Aldo/keto reductase</fullName>
    </submittedName>
</protein>
<dbReference type="EMBL" id="DWXG01000004">
    <property type="protein sequence ID" value="HJB97050.1"/>
    <property type="molecule type" value="Genomic_DNA"/>
</dbReference>
<dbReference type="Pfam" id="PF13187">
    <property type="entry name" value="Fer4_9"/>
    <property type="match status" value="1"/>
</dbReference>
<organism evidence="5 6">
    <name type="scientific">Candidatus Acutalibacter pullicola</name>
    <dbReference type="NCBI Taxonomy" id="2838417"/>
    <lineage>
        <taxon>Bacteria</taxon>
        <taxon>Bacillati</taxon>
        <taxon>Bacillota</taxon>
        <taxon>Clostridia</taxon>
        <taxon>Eubacteriales</taxon>
        <taxon>Acutalibacteraceae</taxon>
        <taxon>Acutalibacter</taxon>
    </lineage>
</organism>
<dbReference type="AlphaFoldDB" id="A0A9D2SDV6"/>